<evidence type="ECO:0000256" key="1">
    <source>
        <dbReference type="SAM" id="Coils"/>
    </source>
</evidence>
<evidence type="ECO:0000256" key="2">
    <source>
        <dbReference type="SAM" id="Phobius"/>
    </source>
</evidence>
<sequence>MSPVFQGLLLVGDLVFLILIFVMVKNGRLSVRFSLPWLGLGAGMLVLAVWPEVAKILRSLVQVEVVSNMVFIMLFCFVLLVLLILCAVVSEYNERLKRLTQVNAMLEHRVRQLEEQLHRTDR</sequence>
<keyword evidence="2" id="KW-0472">Membrane</keyword>
<accession>A0A4V2QBC1</accession>
<gene>
    <name evidence="3" type="ORF">EDD77_11563</name>
</gene>
<feature type="transmembrane region" description="Helical" evidence="2">
    <location>
        <begin position="70"/>
        <end position="89"/>
    </location>
</feature>
<proteinExistence type="predicted"/>
<keyword evidence="2" id="KW-1133">Transmembrane helix</keyword>
<dbReference type="Pfam" id="PF10066">
    <property type="entry name" value="DUF2304"/>
    <property type="match status" value="1"/>
</dbReference>
<feature type="transmembrane region" description="Helical" evidence="2">
    <location>
        <begin position="31"/>
        <end position="50"/>
    </location>
</feature>
<feature type="transmembrane region" description="Helical" evidence="2">
    <location>
        <begin position="6"/>
        <end position="24"/>
    </location>
</feature>
<dbReference type="InterPro" id="IPR019277">
    <property type="entry name" value="DUF2304"/>
</dbReference>
<evidence type="ECO:0000313" key="4">
    <source>
        <dbReference type="Proteomes" id="UP000295184"/>
    </source>
</evidence>
<name>A0A4V2QBC1_9FIRM</name>
<evidence type="ECO:0008006" key="5">
    <source>
        <dbReference type="Google" id="ProtNLM"/>
    </source>
</evidence>
<dbReference type="RefSeq" id="WP_058965369.1">
    <property type="nucleotide sequence ID" value="NZ_CABKVM010000018.1"/>
</dbReference>
<keyword evidence="1" id="KW-0175">Coiled coil</keyword>
<dbReference type="STRING" id="1650663.GCA_001486665_02340"/>
<protein>
    <recommendedName>
        <fullName evidence="5">DUF2304 domain-containing protein</fullName>
    </recommendedName>
</protein>
<dbReference type="OrthoDB" id="2876319at2"/>
<organism evidence="3 4">
    <name type="scientific">Allofournierella massiliensis</name>
    <dbReference type="NCBI Taxonomy" id="1650663"/>
    <lineage>
        <taxon>Bacteria</taxon>
        <taxon>Bacillati</taxon>
        <taxon>Bacillota</taxon>
        <taxon>Clostridia</taxon>
        <taxon>Eubacteriales</taxon>
        <taxon>Oscillospiraceae</taxon>
        <taxon>Allofournierella</taxon>
    </lineage>
</organism>
<feature type="coiled-coil region" evidence="1">
    <location>
        <begin position="89"/>
        <end position="116"/>
    </location>
</feature>
<evidence type="ECO:0000313" key="3">
    <source>
        <dbReference type="EMBL" id="TCL55802.1"/>
    </source>
</evidence>
<dbReference type="Proteomes" id="UP000295184">
    <property type="component" value="Unassembled WGS sequence"/>
</dbReference>
<comment type="caution">
    <text evidence="3">The sequence shown here is derived from an EMBL/GenBank/DDBJ whole genome shotgun (WGS) entry which is preliminary data.</text>
</comment>
<reference evidence="3 4" key="1">
    <citation type="submission" date="2019-03" db="EMBL/GenBank/DDBJ databases">
        <title>Genomic Encyclopedia of Type Strains, Phase IV (KMG-IV): sequencing the most valuable type-strain genomes for metagenomic binning, comparative biology and taxonomic classification.</title>
        <authorList>
            <person name="Goeker M."/>
        </authorList>
    </citation>
    <scope>NUCLEOTIDE SEQUENCE [LARGE SCALE GENOMIC DNA]</scope>
    <source>
        <strain evidence="3 4">DSM 100451</strain>
    </source>
</reference>
<dbReference type="EMBL" id="SLUM01000015">
    <property type="protein sequence ID" value="TCL55802.1"/>
    <property type="molecule type" value="Genomic_DNA"/>
</dbReference>
<dbReference type="GeneID" id="97380693"/>
<dbReference type="AlphaFoldDB" id="A0A4V2QBC1"/>
<keyword evidence="2" id="KW-0812">Transmembrane</keyword>